<sequence length="448" mass="49676">MNTFIVNGDLARHNLTIHIIGLGVQQEAVLNSKAQIALLDADCIMGSERQLETVARFTADAQVTILPSLKNLLEVMDDLVKEGVQSLVVLASGDPLFFGIGRWFRQRFHLSQLHFYPAISSIQATCHALGLSLQDVTVVSLHGRPLTNLRRYLQPNRTLVILTDGLSNPLAIAQECQLSGLDLSLLTVCEDLGYLSQRVRSFSVQELIDLPPKEDTESLSKQDNVDFSALNIVVLETSSQISFYPSSIGIEDRKFITDKAQGKGMITKRDVRVAILSYLQTDENDTVWDVGAGCGGVSVELSYWNASAKLYSIEHHPERLTCLHANKERFGVSNMTVVPASAPEGLHELPDPNKVFVGGSDGRLDEVLNISWQRLPSDGILVATAVTENSKRILLDFAERIRSYQGHHNLPHGETMSVQFSIAKEEELSNQRVYRPSLPVTLFKFSKR</sequence>
<evidence type="ECO:0000256" key="4">
    <source>
        <dbReference type="ARBA" id="ARBA00022679"/>
    </source>
</evidence>
<dbReference type="InterPro" id="IPR006365">
    <property type="entry name" value="Cbl_synth_CobL"/>
</dbReference>
<dbReference type="PANTHER" id="PTHR43182:SF1">
    <property type="entry name" value="COBALT-PRECORRIN-7 C(5)-METHYLTRANSFERASE"/>
    <property type="match status" value="1"/>
</dbReference>
<comment type="caution">
    <text evidence="7">The sequence shown here is derived from an EMBL/GenBank/DDBJ whole genome shotgun (WGS) entry which is preliminary data.</text>
</comment>
<dbReference type="InterPro" id="IPR000878">
    <property type="entry name" value="4pyrrol_Mease"/>
</dbReference>
<dbReference type="Pfam" id="PF00590">
    <property type="entry name" value="TP_methylase"/>
    <property type="match status" value="1"/>
</dbReference>
<keyword evidence="5" id="KW-0949">S-adenosyl-L-methionine</keyword>
<keyword evidence="2" id="KW-0169">Cobalamin biosynthesis</keyword>
<organism evidence="7 8">
    <name type="scientific">Marinomonas phaeophyticola</name>
    <dbReference type="NCBI Taxonomy" id="3004091"/>
    <lineage>
        <taxon>Bacteria</taxon>
        <taxon>Pseudomonadati</taxon>
        <taxon>Pseudomonadota</taxon>
        <taxon>Gammaproteobacteria</taxon>
        <taxon>Oceanospirillales</taxon>
        <taxon>Oceanospirillaceae</taxon>
        <taxon>Marinomonas</taxon>
    </lineage>
</organism>
<dbReference type="EMBL" id="JAPUBN010000020">
    <property type="protein sequence ID" value="MCZ2723145.1"/>
    <property type="molecule type" value="Genomic_DNA"/>
</dbReference>
<comment type="pathway">
    <text evidence="1">Cofactor biosynthesis; adenosylcobalamin biosynthesis.</text>
</comment>
<dbReference type="InterPro" id="IPR035996">
    <property type="entry name" value="4pyrrol_Methylase_sf"/>
</dbReference>
<dbReference type="SUPFAM" id="SSF53790">
    <property type="entry name" value="Tetrapyrrole methylase"/>
    <property type="match status" value="1"/>
</dbReference>
<dbReference type="InterPro" id="IPR012818">
    <property type="entry name" value="CbiE"/>
</dbReference>
<dbReference type="Gene3D" id="3.40.1010.10">
    <property type="entry name" value="Cobalt-precorrin-4 Transmethylase, Domain 1"/>
    <property type="match status" value="1"/>
</dbReference>
<evidence type="ECO:0000256" key="3">
    <source>
        <dbReference type="ARBA" id="ARBA00022603"/>
    </source>
</evidence>
<dbReference type="InterPro" id="IPR014776">
    <property type="entry name" value="4pyrrole_Mease_sub2"/>
</dbReference>
<keyword evidence="3" id="KW-0489">Methyltransferase</keyword>
<dbReference type="CDD" id="cd11644">
    <property type="entry name" value="Precorrin-6Y-MT"/>
    <property type="match status" value="1"/>
</dbReference>
<reference evidence="7" key="1">
    <citation type="submission" date="2022-12" db="EMBL/GenBank/DDBJ databases">
        <title>Marinomonas 15G1-11 sp. nov, isolated from marine algae.</title>
        <authorList>
            <person name="Butt M."/>
            <person name="Choi D.G."/>
            <person name="Kim J.M."/>
            <person name="Lee J.K."/>
            <person name="Baek J.H."/>
            <person name="Jeon C.O."/>
        </authorList>
    </citation>
    <scope>NUCLEOTIDE SEQUENCE</scope>
    <source>
        <strain evidence="7">15G1-11</strain>
    </source>
</reference>
<dbReference type="InterPro" id="IPR014008">
    <property type="entry name" value="Cbl_synth_MTase_CbiT"/>
</dbReference>
<dbReference type="PIRSF" id="PIRSF036428">
    <property type="entry name" value="CobL"/>
    <property type="match status" value="1"/>
</dbReference>
<protein>
    <submittedName>
        <fullName evidence="7">Precorrin-6y C5,15-methyltransferase (Decarboxylating) subunit CbiE</fullName>
    </submittedName>
</protein>
<proteinExistence type="predicted"/>
<dbReference type="PANTHER" id="PTHR43182">
    <property type="entry name" value="COBALT-PRECORRIN-6B C(15)-METHYLTRANSFERASE (DECARBOXYLATING)"/>
    <property type="match status" value="1"/>
</dbReference>
<gene>
    <name evidence="7" type="primary">cbiE</name>
    <name evidence="7" type="ORF">O1D97_16380</name>
</gene>
<evidence type="ECO:0000256" key="5">
    <source>
        <dbReference type="ARBA" id="ARBA00022691"/>
    </source>
</evidence>
<name>A0ABT4JXM0_9GAMM</name>
<dbReference type="NCBIfam" id="TIGR02469">
    <property type="entry name" value="CbiT"/>
    <property type="match status" value="1"/>
</dbReference>
<dbReference type="RefSeq" id="WP_269127240.1">
    <property type="nucleotide sequence ID" value="NZ_JAPUBN010000020.1"/>
</dbReference>
<evidence type="ECO:0000313" key="7">
    <source>
        <dbReference type="EMBL" id="MCZ2723145.1"/>
    </source>
</evidence>
<dbReference type="InterPro" id="IPR014777">
    <property type="entry name" value="4pyrrole_Mease_sub1"/>
</dbReference>
<keyword evidence="8" id="KW-1185">Reference proteome</keyword>
<dbReference type="SUPFAM" id="SSF53335">
    <property type="entry name" value="S-adenosyl-L-methionine-dependent methyltransferases"/>
    <property type="match status" value="1"/>
</dbReference>
<evidence type="ECO:0000259" key="6">
    <source>
        <dbReference type="Pfam" id="PF00590"/>
    </source>
</evidence>
<accession>A0ABT4JXM0</accession>
<feature type="domain" description="Tetrapyrrole methylase" evidence="6">
    <location>
        <begin position="16"/>
        <end position="207"/>
    </location>
</feature>
<evidence type="ECO:0000313" key="8">
    <source>
        <dbReference type="Proteomes" id="UP001149719"/>
    </source>
</evidence>
<keyword evidence="4" id="KW-0808">Transferase</keyword>
<dbReference type="InterPro" id="IPR029063">
    <property type="entry name" value="SAM-dependent_MTases_sf"/>
</dbReference>
<evidence type="ECO:0000256" key="2">
    <source>
        <dbReference type="ARBA" id="ARBA00022573"/>
    </source>
</evidence>
<dbReference type="Gene3D" id="3.30.950.10">
    <property type="entry name" value="Methyltransferase, Cobalt-precorrin-4 Transmethylase, Domain 2"/>
    <property type="match status" value="1"/>
</dbReference>
<dbReference type="InterPro" id="IPR050714">
    <property type="entry name" value="Cobalamin_biosynth_MTase"/>
</dbReference>
<dbReference type="Gene3D" id="3.40.50.150">
    <property type="entry name" value="Vaccinia Virus protein VP39"/>
    <property type="match status" value="1"/>
</dbReference>
<dbReference type="NCBIfam" id="TIGR02467">
    <property type="entry name" value="CbiE"/>
    <property type="match status" value="1"/>
</dbReference>
<evidence type="ECO:0000256" key="1">
    <source>
        <dbReference type="ARBA" id="ARBA00004953"/>
    </source>
</evidence>
<dbReference type="CDD" id="cd02440">
    <property type="entry name" value="AdoMet_MTases"/>
    <property type="match status" value="1"/>
</dbReference>
<dbReference type="Proteomes" id="UP001149719">
    <property type="component" value="Unassembled WGS sequence"/>
</dbReference>